<proteinExistence type="predicted"/>
<dbReference type="EMBL" id="JABBVZ010000103">
    <property type="protein sequence ID" value="NMP24362.1"/>
    <property type="molecule type" value="Genomic_DNA"/>
</dbReference>
<protein>
    <recommendedName>
        <fullName evidence="3">Leucine rich repeat variant</fullName>
    </recommendedName>
</protein>
<accession>A0A7Y0Q485</accession>
<comment type="caution">
    <text evidence="1">The sequence shown here is derived from an EMBL/GenBank/DDBJ whole genome shotgun (WGS) entry which is preliminary data.</text>
</comment>
<dbReference type="InterPro" id="IPR016024">
    <property type="entry name" value="ARM-type_fold"/>
</dbReference>
<evidence type="ECO:0000313" key="1">
    <source>
        <dbReference type="EMBL" id="NMP24362.1"/>
    </source>
</evidence>
<keyword evidence="2" id="KW-1185">Reference proteome</keyword>
<dbReference type="AlphaFoldDB" id="A0A7Y0Q485"/>
<dbReference type="InterPro" id="IPR011989">
    <property type="entry name" value="ARM-like"/>
</dbReference>
<sequence>MITDKLLRAADPTTAPQELARLADDPDAAVRAEVADNPATPSDVLAALAGDPFYIVRAAVAHNPSTPPATRAVLADDGAWLIRTLAQNPALTTAEILAMDQARRRD</sequence>
<evidence type="ECO:0000313" key="2">
    <source>
        <dbReference type="Proteomes" id="UP000533476"/>
    </source>
</evidence>
<name>A0A7Y0Q485_9FIRM</name>
<dbReference type="RefSeq" id="WP_169102424.1">
    <property type="nucleotide sequence ID" value="NZ_JABBVZ010000103.1"/>
</dbReference>
<dbReference type="Gene3D" id="1.25.10.10">
    <property type="entry name" value="Leucine-rich Repeat Variant"/>
    <property type="match status" value="1"/>
</dbReference>
<gene>
    <name evidence="1" type="ORF">HIJ39_18690</name>
</gene>
<dbReference type="InterPro" id="IPR004830">
    <property type="entry name" value="LRR_variant"/>
</dbReference>
<dbReference type="SUPFAM" id="SSF48371">
    <property type="entry name" value="ARM repeat"/>
    <property type="match status" value="1"/>
</dbReference>
<reference evidence="1 2" key="1">
    <citation type="submission" date="2020-04" db="EMBL/GenBank/DDBJ databases">
        <authorList>
            <person name="Zhang R."/>
            <person name="Schippers A."/>
        </authorList>
    </citation>
    <scope>NUCLEOTIDE SEQUENCE [LARGE SCALE GENOMIC DNA]</scope>
    <source>
        <strain evidence="1 2">DSM 109850</strain>
    </source>
</reference>
<evidence type="ECO:0008006" key="3">
    <source>
        <dbReference type="Google" id="ProtNLM"/>
    </source>
</evidence>
<dbReference type="Proteomes" id="UP000533476">
    <property type="component" value="Unassembled WGS sequence"/>
</dbReference>
<organism evidence="1 2">
    <name type="scientific">Sulfobacillus harzensis</name>
    <dbReference type="NCBI Taxonomy" id="2729629"/>
    <lineage>
        <taxon>Bacteria</taxon>
        <taxon>Bacillati</taxon>
        <taxon>Bacillota</taxon>
        <taxon>Clostridia</taxon>
        <taxon>Eubacteriales</taxon>
        <taxon>Clostridiales Family XVII. Incertae Sedis</taxon>
        <taxon>Sulfobacillus</taxon>
    </lineage>
</organism>
<dbReference type="Pfam" id="PF01816">
    <property type="entry name" value="LRV"/>
    <property type="match status" value="2"/>
</dbReference>